<feature type="domain" description="Biotin carboxylation" evidence="4">
    <location>
        <begin position="1"/>
        <end position="168"/>
    </location>
</feature>
<dbReference type="PROSITE" id="PS50979">
    <property type="entry name" value="BC"/>
    <property type="match status" value="1"/>
</dbReference>
<keyword evidence="3" id="KW-0067">ATP-binding</keyword>
<dbReference type="InterPro" id="IPR011054">
    <property type="entry name" value="Rudment_hybrid_motif"/>
</dbReference>
<evidence type="ECO:0000313" key="6">
    <source>
        <dbReference type="Proteomes" id="UP001289374"/>
    </source>
</evidence>
<evidence type="ECO:0000256" key="3">
    <source>
        <dbReference type="ARBA" id="ARBA00022840"/>
    </source>
</evidence>
<keyword evidence="2" id="KW-0547">Nucleotide-binding</keyword>
<dbReference type="Pfam" id="PF02786">
    <property type="entry name" value="CPSase_L_D2"/>
    <property type="match status" value="1"/>
</dbReference>
<accession>A0AAE1WVS9</accession>
<proteinExistence type="predicted"/>
<dbReference type="SUPFAM" id="SSF51246">
    <property type="entry name" value="Rudiment single hybrid motif"/>
    <property type="match status" value="1"/>
</dbReference>
<dbReference type="GO" id="GO:0005524">
    <property type="term" value="F:ATP binding"/>
    <property type="evidence" value="ECO:0007669"/>
    <property type="project" value="UniProtKB-KW"/>
</dbReference>
<dbReference type="Proteomes" id="UP001289374">
    <property type="component" value="Unassembled WGS sequence"/>
</dbReference>
<dbReference type="AlphaFoldDB" id="A0AAE1WVS9"/>
<reference evidence="5" key="2">
    <citation type="journal article" date="2024" name="Plant">
        <title>Genomic evolution and insights into agronomic trait innovations of Sesamum species.</title>
        <authorList>
            <person name="Miao H."/>
            <person name="Wang L."/>
            <person name="Qu L."/>
            <person name="Liu H."/>
            <person name="Sun Y."/>
            <person name="Le M."/>
            <person name="Wang Q."/>
            <person name="Wei S."/>
            <person name="Zheng Y."/>
            <person name="Lin W."/>
            <person name="Duan Y."/>
            <person name="Cao H."/>
            <person name="Xiong S."/>
            <person name="Wang X."/>
            <person name="Wei L."/>
            <person name="Li C."/>
            <person name="Ma Q."/>
            <person name="Ju M."/>
            <person name="Zhao R."/>
            <person name="Li G."/>
            <person name="Mu C."/>
            <person name="Tian Q."/>
            <person name="Mei H."/>
            <person name="Zhang T."/>
            <person name="Gao T."/>
            <person name="Zhang H."/>
        </authorList>
    </citation>
    <scope>NUCLEOTIDE SEQUENCE</scope>
    <source>
        <strain evidence="5">K16</strain>
    </source>
</reference>
<sequence>MEMNTRIQVEHPVTEMISSVDLIEEQIRVARGEKLRYTQEDIVLRGHSIECRINAEDAFKNFRPGPGRITAYLPAGGPFVRMDSHVYPDYVVPPSYDSLLGKVVTVYGNWYIIVKTCIHLQELESCLCIGLQKWKGGYSFFPKHEEELAAPQPTQPATAQKQLISTSA</sequence>
<dbReference type="SMART" id="SM00878">
    <property type="entry name" value="Biotin_carb_C"/>
    <property type="match status" value="1"/>
</dbReference>
<dbReference type="GO" id="GO:0016874">
    <property type="term" value="F:ligase activity"/>
    <property type="evidence" value="ECO:0007669"/>
    <property type="project" value="UniProtKB-KW"/>
</dbReference>
<dbReference type="InterPro" id="IPR005482">
    <property type="entry name" value="Biotin_COase_C"/>
</dbReference>
<keyword evidence="1" id="KW-0436">Ligase</keyword>
<dbReference type="Pfam" id="PF02785">
    <property type="entry name" value="Biotin_carb_C"/>
    <property type="match status" value="1"/>
</dbReference>
<dbReference type="PANTHER" id="PTHR48095:SF2">
    <property type="entry name" value="BIOTIN CARBOXYLASE, CHLOROPLASTIC"/>
    <property type="match status" value="1"/>
</dbReference>
<comment type="caution">
    <text evidence="5">The sequence shown here is derived from an EMBL/GenBank/DDBJ whole genome shotgun (WGS) entry which is preliminary data.</text>
</comment>
<dbReference type="Gene3D" id="3.30.470.20">
    <property type="entry name" value="ATP-grasp fold, B domain"/>
    <property type="match status" value="1"/>
</dbReference>
<dbReference type="InterPro" id="IPR051602">
    <property type="entry name" value="ACC_Biotin_Carboxylase"/>
</dbReference>
<name>A0AAE1WVS9_9LAMI</name>
<organism evidence="5 6">
    <name type="scientific">Sesamum angolense</name>
    <dbReference type="NCBI Taxonomy" id="2727404"/>
    <lineage>
        <taxon>Eukaryota</taxon>
        <taxon>Viridiplantae</taxon>
        <taxon>Streptophyta</taxon>
        <taxon>Embryophyta</taxon>
        <taxon>Tracheophyta</taxon>
        <taxon>Spermatophyta</taxon>
        <taxon>Magnoliopsida</taxon>
        <taxon>eudicotyledons</taxon>
        <taxon>Gunneridae</taxon>
        <taxon>Pentapetalae</taxon>
        <taxon>asterids</taxon>
        <taxon>lamiids</taxon>
        <taxon>Lamiales</taxon>
        <taxon>Pedaliaceae</taxon>
        <taxon>Sesamum</taxon>
    </lineage>
</organism>
<reference evidence="5" key="1">
    <citation type="submission" date="2020-06" db="EMBL/GenBank/DDBJ databases">
        <authorList>
            <person name="Li T."/>
            <person name="Hu X."/>
            <person name="Zhang T."/>
            <person name="Song X."/>
            <person name="Zhang H."/>
            <person name="Dai N."/>
            <person name="Sheng W."/>
            <person name="Hou X."/>
            <person name="Wei L."/>
        </authorList>
    </citation>
    <scope>NUCLEOTIDE SEQUENCE</scope>
    <source>
        <strain evidence="5">K16</strain>
        <tissue evidence="5">Leaf</tissue>
    </source>
</reference>
<evidence type="ECO:0000259" key="4">
    <source>
        <dbReference type="PROSITE" id="PS50979"/>
    </source>
</evidence>
<protein>
    <submittedName>
        <fullName evidence="5">Biotin carboxylase 1, chloroplastic</fullName>
    </submittedName>
</protein>
<dbReference type="EMBL" id="JACGWL010000006">
    <property type="protein sequence ID" value="KAK4400183.1"/>
    <property type="molecule type" value="Genomic_DNA"/>
</dbReference>
<dbReference type="InterPro" id="IPR005479">
    <property type="entry name" value="CPAse_ATP-bd"/>
</dbReference>
<keyword evidence="6" id="KW-1185">Reference proteome</keyword>
<dbReference type="InterPro" id="IPR011764">
    <property type="entry name" value="Biotin_carboxylation_dom"/>
</dbReference>
<gene>
    <name evidence="5" type="ORF">Sango_1124400</name>
</gene>
<evidence type="ECO:0000256" key="1">
    <source>
        <dbReference type="ARBA" id="ARBA00022598"/>
    </source>
</evidence>
<evidence type="ECO:0000313" key="5">
    <source>
        <dbReference type="EMBL" id="KAK4400183.1"/>
    </source>
</evidence>
<dbReference type="PANTHER" id="PTHR48095">
    <property type="entry name" value="PYRUVATE CARBOXYLASE SUBUNIT A"/>
    <property type="match status" value="1"/>
</dbReference>
<dbReference type="SUPFAM" id="SSF56059">
    <property type="entry name" value="Glutathione synthetase ATP-binding domain-like"/>
    <property type="match status" value="1"/>
</dbReference>
<evidence type="ECO:0000256" key="2">
    <source>
        <dbReference type="ARBA" id="ARBA00022741"/>
    </source>
</evidence>